<evidence type="ECO:0000313" key="5">
    <source>
        <dbReference type="EMBL" id="CAK9208440.1"/>
    </source>
</evidence>
<evidence type="ECO:0000256" key="2">
    <source>
        <dbReference type="ARBA" id="ARBA00022801"/>
    </source>
</evidence>
<dbReference type="Pfam" id="PF01612">
    <property type="entry name" value="DNA_pol_A_exo1"/>
    <property type="match status" value="1"/>
</dbReference>
<feature type="compositionally biased region" description="Basic residues" evidence="3">
    <location>
        <begin position="1"/>
        <end position="15"/>
    </location>
</feature>
<evidence type="ECO:0000313" key="6">
    <source>
        <dbReference type="Proteomes" id="UP001497512"/>
    </source>
</evidence>
<dbReference type="InterPro" id="IPR012337">
    <property type="entry name" value="RNaseH-like_sf"/>
</dbReference>
<dbReference type="EMBL" id="OZ019909">
    <property type="protein sequence ID" value="CAK9208440.1"/>
    <property type="molecule type" value="Genomic_DNA"/>
</dbReference>
<accession>A0ABP0TYL5</accession>
<dbReference type="PANTHER" id="PTHR13620:SF121">
    <property type="entry name" value="EMB|CAB82946.1-RELATED"/>
    <property type="match status" value="1"/>
</dbReference>
<keyword evidence="6" id="KW-1185">Reference proteome</keyword>
<dbReference type="InterPro" id="IPR002562">
    <property type="entry name" value="3'-5'_exonuclease_dom"/>
</dbReference>
<organism evidence="5 6">
    <name type="scientific">Sphagnum troendelagicum</name>
    <dbReference type="NCBI Taxonomy" id="128251"/>
    <lineage>
        <taxon>Eukaryota</taxon>
        <taxon>Viridiplantae</taxon>
        <taxon>Streptophyta</taxon>
        <taxon>Embryophyta</taxon>
        <taxon>Bryophyta</taxon>
        <taxon>Sphagnophytina</taxon>
        <taxon>Sphagnopsida</taxon>
        <taxon>Sphagnales</taxon>
        <taxon>Sphagnaceae</taxon>
        <taxon>Sphagnum</taxon>
    </lineage>
</organism>
<feature type="region of interest" description="Disordered" evidence="3">
    <location>
        <begin position="54"/>
        <end position="85"/>
    </location>
</feature>
<keyword evidence="2" id="KW-0378">Hydrolase</keyword>
<reference evidence="5" key="1">
    <citation type="submission" date="2024-02" db="EMBL/GenBank/DDBJ databases">
        <authorList>
            <consortium name="ELIXIR-Norway"/>
            <consortium name="Elixir Norway"/>
        </authorList>
    </citation>
    <scope>NUCLEOTIDE SEQUENCE</scope>
</reference>
<sequence length="522" mass="57025">MSVARRMKKNRKRKEKALLTIASASDDMPVEEEGKSSGISVLDGAKPAVVDVEHVEDGVGSESRRKRKLKRKRKPAPADDVENANRVRVQGLGAVEQEAAITRICNPNRAEKIGFEMVPGNNCVGSDKDMNVVAAVARTSEKLQSSRKKRRRSSERESVKEEDGSSNGLSLEIAKATLLEGGASEKIESAMRKKLKRSEREGVKEDGNKNVVSLSLETAKGRLLEGRVWQYVCQRALIGDTKCSIWNPPHLVVKSFDISDPIAASQASTDLRRNPLSGLKSPSGMASKLGASQALHGEKQLLPLGIKPLAASAAVAEFPNFNLTKPGYGNKTTVTNVIANGNKIAVTVTKEGTVVQDWILRQKARVYGMDSEWRPSYVKGVEHKTALLQICGESECLMIQMLFIDAVPPALVNFLKDPKVQLAGVGIHGDIQKLQRDHGLECNGAIELTTLAAKKYERDDLKGAGLKALAKLVINFDMVKQKKVTMSNWANRFLDQIQLEYACLDAWVSYAIHEGLVEGPAL</sequence>
<feature type="domain" description="3'-5' exonuclease" evidence="4">
    <location>
        <begin position="346"/>
        <end position="521"/>
    </location>
</feature>
<feature type="region of interest" description="Disordered" evidence="3">
    <location>
        <begin position="139"/>
        <end position="166"/>
    </location>
</feature>
<dbReference type="SMART" id="SM00474">
    <property type="entry name" value="35EXOc"/>
    <property type="match status" value="1"/>
</dbReference>
<name>A0ABP0TYL5_9BRYO</name>
<proteinExistence type="predicted"/>
<dbReference type="InterPro" id="IPR036397">
    <property type="entry name" value="RNaseH_sf"/>
</dbReference>
<dbReference type="PANTHER" id="PTHR13620">
    <property type="entry name" value="3-5 EXONUCLEASE"/>
    <property type="match status" value="1"/>
</dbReference>
<feature type="compositionally biased region" description="Basic residues" evidence="3">
    <location>
        <begin position="64"/>
        <end position="75"/>
    </location>
</feature>
<dbReference type="SUPFAM" id="SSF53098">
    <property type="entry name" value="Ribonuclease H-like"/>
    <property type="match status" value="1"/>
</dbReference>
<feature type="compositionally biased region" description="Basic and acidic residues" evidence="3">
    <location>
        <begin position="154"/>
        <end position="163"/>
    </location>
</feature>
<evidence type="ECO:0000259" key="4">
    <source>
        <dbReference type="SMART" id="SM00474"/>
    </source>
</evidence>
<dbReference type="InterPro" id="IPR051132">
    <property type="entry name" value="3-5_Exonuclease_domain"/>
</dbReference>
<protein>
    <recommendedName>
        <fullName evidence="4">3'-5' exonuclease domain-containing protein</fullName>
    </recommendedName>
</protein>
<evidence type="ECO:0000256" key="3">
    <source>
        <dbReference type="SAM" id="MobiDB-lite"/>
    </source>
</evidence>
<feature type="region of interest" description="Disordered" evidence="3">
    <location>
        <begin position="1"/>
        <end position="39"/>
    </location>
</feature>
<keyword evidence="1" id="KW-0540">Nuclease</keyword>
<dbReference type="CDD" id="cd06141">
    <property type="entry name" value="WRN_exo"/>
    <property type="match status" value="1"/>
</dbReference>
<evidence type="ECO:0000256" key="1">
    <source>
        <dbReference type="ARBA" id="ARBA00022722"/>
    </source>
</evidence>
<dbReference type="Gene3D" id="3.30.420.10">
    <property type="entry name" value="Ribonuclease H-like superfamily/Ribonuclease H"/>
    <property type="match status" value="1"/>
</dbReference>
<dbReference type="Proteomes" id="UP001497512">
    <property type="component" value="Chromosome 17"/>
</dbReference>
<gene>
    <name evidence="5" type="ORF">CSSPTR1EN2_LOCUS9184</name>
</gene>